<accession>A0ABP8KCV2</accession>
<dbReference type="Proteomes" id="UP001500635">
    <property type="component" value="Unassembled WGS sequence"/>
</dbReference>
<evidence type="ECO:0000313" key="1">
    <source>
        <dbReference type="EMBL" id="GAA4404329.1"/>
    </source>
</evidence>
<proteinExistence type="predicted"/>
<keyword evidence="2" id="KW-1185">Reference proteome</keyword>
<protein>
    <submittedName>
        <fullName evidence="1">Uncharacterized protein</fullName>
    </submittedName>
</protein>
<dbReference type="EMBL" id="BAABFR010000121">
    <property type="protein sequence ID" value="GAA4404329.1"/>
    <property type="molecule type" value="Genomic_DNA"/>
</dbReference>
<gene>
    <name evidence="1" type="ORF">GCM10023147_46650</name>
</gene>
<organism evidence="1 2">
    <name type="scientific">Tsukamurella soli</name>
    <dbReference type="NCBI Taxonomy" id="644556"/>
    <lineage>
        <taxon>Bacteria</taxon>
        <taxon>Bacillati</taxon>
        <taxon>Actinomycetota</taxon>
        <taxon>Actinomycetes</taxon>
        <taxon>Mycobacteriales</taxon>
        <taxon>Tsukamurellaceae</taxon>
        <taxon>Tsukamurella</taxon>
    </lineage>
</organism>
<reference evidence="2" key="1">
    <citation type="journal article" date="2019" name="Int. J. Syst. Evol. Microbiol.">
        <title>The Global Catalogue of Microorganisms (GCM) 10K type strain sequencing project: providing services to taxonomists for standard genome sequencing and annotation.</title>
        <authorList>
            <consortium name="The Broad Institute Genomics Platform"/>
            <consortium name="The Broad Institute Genome Sequencing Center for Infectious Disease"/>
            <person name="Wu L."/>
            <person name="Ma J."/>
        </authorList>
    </citation>
    <scope>NUCLEOTIDE SEQUENCE [LARGE SCALE GENOMIC DNA]</scope>
    <source>
        <strain evidence="2">JCM 17688</strain>
    </source>
</reference>
<comment type="caution">
    <text evidence="1">The sequence shown here is derived from an EMBL/GenBank/DDBJ whole genome shotgun (WGS) entry which is preliminary data.</text>
</comment>
<name>A0ABP8KCV2_9ACTN</name>
<sequence>MTRSRTLDTVVAVLSVAVVAILVGGWYALGAVTPTPRTPVGDQPYRLGRTAGASVTLRAPAGWDRVPTGDFDILKFVDRSGGVLIAELTTGLKDFATAAPRRLRELQYSHIDAHFTGATSSDAGFAGDICDATAGARTGTCAVVGRKSLLVTVLALAPSGGQGADVGAVVRSLRAEVGS</sequence>
<evidence type="ECO:0000313" key="2">
    <source>
        <dbReference type="Proteomes" id="UP001500635"/>
    </source>
</evidence>